<evidence type="ECO:0000313" key="7">
    <source>
        <dbReference type="EMBL" id="QJE95121.1"/>
    </source>
</evidence>
<protein>
    <submittedName>
        <fullName evidence="7">Sigma-70 family RNA polymerase sigma factor</fullName>
    </submittedName>
</protein>
<evidence type="ECO:0000256" key="1">
    <source>
        <dbReference type="ARBA" id="ARBA00010641"/>
    </source>
</evidence>
<organism evidence="7 8">
    <name type="scientific">Luteolibacter luteus</name>
    <dbReference type="NCBI Taxonomy" id="2728835"/>
    <lineage>
        <taxon>Bacteria</taxon>
        <taxon>Pseudomonadati</taxon>
        <taxon>Verrucomicrobiota</taxon>
        <taxon>Verrucomicrobiia</taxon>
        <taxon>Verrucomicrobiales</taxon>
        <taxon>Verrucomicrobiaceae</taxon>
        <taxon>Luteolibacter</taxon>
    </lineage>
</organism>
<dbReference type="AlphaFoldDB" id="A0A858RET6"/>
<dbReference type="NCBIfam" id="TIGR02937">
    <property type="entry name" value="sigma70-ECF"/>
    <property type="match status" value="1"/>
</dbReference>
<dbReference type="GO" id="GO:0003677">
    <property type="term" value="F:DNA binding"/>
    <property type="evidence" value="ECO:0007669"/>
    <property type="project" value="InterPro"/>
</dbReference>
<gene>
    <name evidence="7" type="ORF">HHL09_04825</name>
</gene>
<dbReference type="Gene3D" id="1.10.1740.10">
    <property type="match status" value="1"/>
</dbReference>
<dbReference type="EMBL" id="CP051774">
    <property type="protein sequence ID" value="QJE95121.1"/>
    <property type="molecule type" value="Genomic_DNA"/>
</dbReference>
<reference evidence="7 8" key="1">
    <citation type="submission" date="2020-04" db="EMBL/GenBank/DDBJ databases">
        <title>Luteolibacter sp. G-1-1-1 isolated from soil.</title>
        <authorList>
            <person name="Dahal R.H."/>
        </authorList>
    </citation>
    <scope>NUCLEOTIDE SEQUENCE [LARGE SCALE GENOMIC DNA]</scope>
    <source>
        <strain evidence="7 8">G-1-1-1</strain>
    </source>
</reference>
<comment type="similarity">
    <text evidence="1">Belongs to the sigma-70 factor family. ECF subfamily.</text>
</comment>
<dbReference type="Pfam" id="PF08281">
    <property type="entry name" value="Sigma70_r4_2"/>
    <property type="match status" value="1"/>
</dbReference>
<evidence type="ECO:0000259" key="6">
    <source>
        <dbReference type="Pfam" id="PF08281"/>
    </source>
</evidence>
<dbReference type="Pfam" id="PF04542">
    <property type="entry name" value="Sigma70_r2"/>
    <property type="match status" value="1"/>
</dbReference>
<dbReference type="RefSeq" id="WP_169453342.1">
    <property type="nucleotide sequence ID" value="NZ_CP051774.1"/>
</dbReference>
<dbReference type="Proteomes" id="UP000501812">
    <property type="component" value="Chromosome"/>
</dbReference>
<dbReference type="GO" id="GO:0016987">
    <property type="term" value="F:sigma factor activity"/>
    <property type="evidence" value="ECO:0007669"/>
    <property type="project" value="UniProtKB-KW"/>
</dbReference>
<keyword evidence="4" id="KW-0804">Transcription</keyword>
<dbReference type="InterPro" id="IPR039425">
    <property type="entry name" value="RNA_pol_sigma-70-like"/>
</dbReference>
<name>A0A858RET6_9BACT</name>
<feature type="domain" description="RNA polymerase sigma-70 region 2" evidence="5">
    <location>
        <begin position="29"/>
        <end position="93"/>
    </location>
</feature>
<sequence>MIDDISMSEGPGLAGLTASTERFEELLVALQPRLLLYIKSLVSNHHEAEDLLQRSNLILWRKRENFEPGSNFRAWAFAIARLEVCNQLRQLRRDQRVFADHEEDFALAESARPPESEIVNPEALNALRDCLKRLPSHDQELVLMRYATDRTLGDYAKDLNRRPGTLKARLFKIRENLRRSIEDELRRRENRLSPISR</sequence>
<dbReference type="PANTHER" id="PTHR43133:SF51">
    <property type="entry name" value="RNA POLYMERASE SIGMA FACTOR"/>
    <property type="match status" value="1"/>
</dbReference>
<keyword evidence="8" id="KW-1185">Reference proteome</keyword>
<keyword evidence="2" id="KW-0805">Transcription regulation</keyword>
<dbReference type="InterPro" id="IPR013324">
    <property type="entry name" value="RNA_pol_sigma_r3/r4-like"/>
</dbReference>
<evidence type="ECO:0000313" key="8">
    <source>
        <dbReference type="Proteomes" id="UP000501812"/>
    </source>
</evidence>
<dbReference type="InterPro" id="IPR014284">
    <property type="entry name" value="RNA_pol_sigma-70_dom"/>
</dbReference>
<dbReference type="KEGG" id="luo:HHL09_04825"/>
<evidence type="ECO:0000256" key="2">
    <source>
        <dbReference type="ARBA" id="ARBA00023015"/>
    </source>
</evidence>
<dbReference type="Gene3D" id="1.10.10.10">
    <property type="entry name" value="Winged helix-like DNA-binding domain superfamily/Winged helix DNA-binding domain"/>
    <property type="match status" value="1"/>
</dbReference>
<dbReference type="InterPro" id="IPR036388">
    <property type="entry name" value="WH-like_DNA-bd_sf"/>
</dbReference>
<dbReference type="SUPFAM" id="SSF88659">
    <property type="entry name" value="Sigma3 and sigma4 domains of RNA polymerase sigma factors"/>
    <property type="match status" value="1"/>
</dbReference>
<dbReference type="SUPFAM" id="SSF88946">
    <property type="entry name" value="Sigma2 domain of RNA polymerase sigma factors"/>
    <property type="match status" value="1"/>
</dbReference>
<dbReference type="GO" id="GO:0006352">
    <property type="term" value="P:DNA-templated transcription initiation"/>
    <property type="evidence" value="ECO:0007669"/>
    <property type="project" value="InterPro"/>
</dbReference>
<dbReference type="InterPro" id="IPR013325">
    <property type="entry name" value="RNA_pol_sigma_r2"/>
</dbReference>
<dbReference type="InterPro" id="IPR007627">
    <property type="entry name" value="RNA_pol_sigma70_r2"/>
</dbReference>
<evidence type="ECO:0000256" key="3">
    <source>
        <dbReference type="ARBA" id="ARBA00023082"/>
    </source>
</evidence>
<accession>A0A858RET6</accession>
<keyword evidence="3" id="KW-0731">Sigma factor</keyword>
<proteinExistence type="inferred from homology"/>
<evidence type="ECO:0000259" key="5">
    <source>
        <dbReference type="Pfam" id="PF04542"/>
    </source>
</evidence>
<feature type="domain" description="RNA polymerase sigma factor 70 region 4 type 2" evidence="6">
    <location>
        <begin position="125"/>
        <end position="177"/>
    </location>
</feature>
<dbReference type="InterPro" id="IPR013249">
    <property type="entry name" value="RNA_pol_sigma70_r4_t2"/>
</dbReference>
<dbReference type="PANTHER" id="PTHR43133">
    <property type="entry name" value="RNA POLYMERASE ECF-TYPE SIGMA FACTO"/>
    <property type="match status" value="1"/>
</dbReference>
<evidence type="ECO:0000256" key="4">
    <source>
        <dbReference type="ARBA" id="ARBA00023163"/>
    </source>
</evidence>